<dbReference type="AlphaFoldDB" id="A0A1F7UK38"/>
<organism evidence="2 3">
    <name type="scientific">Candidatus Uhrbacteria bacterium RIFCSPHIGHO2_12_FULL_54_23</name>
    <dbReference type="NCBI Taxonomy" id="1802397"/>
    <lineage>
        <taxon>Bacteria</taxon>
        <taxon>Candidatus Uhriibacteriota</taxon>
    </lineage>
</organism>
<comment type="caution">
    <text evidence="2">The sequence shown here is derived from an EMBL/GenBank/DDBJ whole genome shotgun (WGS) entry which is preliminary data.</text>
</comment>
<proteinExistence type="predicted"/>
<sequence>MTPVLLRQRLHEFTHEQLIDVICDQVVQIETLKAEIARLKKDGSTSSKPPYHRSEAEPHPVLAATKRQIIRRPTGAPRNHAPAGGQSRRHDFLPAAPVRALQHGFN</sequence>
<dbReference type="Proteomes" id="UP000176604">
    <property type="component" value="Unassembled WGS sequence"/>
</dbReference>
<evidence type="ECO:0000313" key="2">
    <source>
        <dbReference type="EMBL" id="OGL78084.1"/>
    </source>
</evidence>
<evidence type="ECO:0000313" key="3">
    <source>
        <dbReference type="Proteomes" id="UP000176604"/>
    </source>
</evidence>
<protein>
    <submittedName>
        <fullName evidence="2">Uncharacterized protein</fullName>
    </submittedName>
</protein>
<evidence type="ECO:0000256" key="1">
    <source>
        <dbReference type="SAM" id="MobiDB-lite"/>
    </source>
</evidence>
<dbReference type="EMBL" id="MGEF01000039">
    <property type="protein sequence ID" value="OGL78084.1"/>
    <property type="molecule type" value="Genomic_DNA"/>
</dbReference>
<gene>
    <name evidence="2" type="ORF">A3J43_04170</name>
</gene>
<feature type="region of interest" description="Disordered" evidence="1">
    <location>
        <begin position="40"/>
        <end position="106"/>
    </location>
</feature>
<name>A0A1F7UK38_9BACT</name>
<reference evidence="2 3" key="1">
    <citation type="journal article" date="2016" name="Nat. Commun.">
        <title>Thousands of microbial genomes shed light on interconnected biogeochemical processes in an aquifer system.</title>
        <authorList>
            <person name="Anantharaman K."/>
            <person name="Brown C.T."/>
            <person name="Hug L.A."/>
            <person name="Sharon I."/>
            <person name="Castelle C.J."/>
            <person name="Probst A.J."/>
            <person name="Thomas B.C."/>
            <person name="Singh A."/>
            <person name="Wilkins M.J."/>
            <person name="Karaoz U."/>
            <person name="Brodie E.L."/>
            <person name="Williams K.H."/>
            <person name="Hubbard S.S."/>
            <person name="Banfield J.F."/>
        </authorList>
    </citation>
    <scope>NUCLEOTIDE SEQUENCE [LARGE SCALE GENOMIC DNA]</scope>
</reference>
<dbReference type="STRING" id="1802397.A3J43_04170"/>
<accession>A0A1F7UK38</accession>